<gene>
    <name evidence="7" type="ORF">CDV56_100922</name>
</gene>
<feature type="compositionally biased region" description="Low complexity" evidence="5">
    <location>
        <begin position="676"/>
        <end position="694"/>
    </location>
</feature>
<dbReference type="OrthoDB" id="264795at2759"/>
<dbReference type="GO" id="GO:0005737">
    <property type="term" value="C:cytoplasm"/>
    <property type="evidence" value="ECO:0007669"/>
    <property type="project" value="TreeGrafter"/>
</dbReference>
<sequence>MGGPANPFAGLAQKDGMTAPASRGRGGSFSRATPYQSKSTNVPRDARTRGRGRGVSSAMRSLRGHGRGAGPATNTWRKPDPNAAPAGAAASPFSQLKQSKPSSSPFGGQAPQQKTAFPSVANGSSGAFGAPSGFDGSMVDSSRDPRLRFPSNGMNGSAVPVEDMAVLNSYNDRYERLKLDRAKQREQAIKKGQMADPNQPTSLNQAITPVGTCTSMCPEFERVERIVQKMVDKSEKFLHPATNTLQNMETKMLKRFRRSAAGYDEQLPSDIRTPKALLQSTNYLIRHVLGGSEPLGLIHKFVWDRTRSIRNDFSVQQLTQEDDVKIAVTCLERIARFHIVSLHLLSSPANEEPFDRHQEREQLNNTMLSLMYYYDDNRGRIAFPNEDEFRAYYIIFSIHDQRPDLEARVQKWPAELRSSPRVQVALELFAAAGNTWEYQGTLDAKRPNAIAQGFYTRFFHLVDSPAVSYLMACVAETYFNHMRQTAIRSIWKGYCRYPGSQQHKNDEWTVDELTKVLHFDDDSQTIEFCEEQDLQFAENAHGNLYLNWGNRPVDSIAFQPSSEHSFSEKYVESKRAGRNMVAIILGLNIKEAATLGMIDSSLLPQRSLALPAPELGAPTDDDALFVSDDDNEMRPPIIQTNGNVFQGGVFTESPASASSLRNAFKELSQSTTNAEATSTQSISPSSSIAQVTSTAQTSEPTKTFSSLFSGARSAGAATAPTVAPSNPFTSISSPFTPYKTPDTEQKAPTLPAASSSLQTASIFSTGAYNSMPGKPDTTSASTTPQFKLPNLFQPSTAPTASPFGLSQTSSIFKPDQAPAPTATQPSTSVFDTGKPSSAPQVSSSVSSLAGQNVLPGRAEAEKPQPSLFKPAETTSAPSPFAHASSLSAPAKEDSAAAVHPVQSTNFFSFQKPVEIKAPEQKSADTIESLKTPQEAVVPEHTASVDEPVPPRVEDVAEQQQFRPLFAKPSSPEPVRTTSPPPAEPSTLAAVQENVSVSVSPEPTAKEEEASASADERRLAWLETLKEAADKRRQTSTSRKRILHEEDEQELKPSEPKAPKIAKPEAPTPRKVSMALSSIKPLPKLPILEQIEAMTARKPAKEEKPEVPKPRQVDEDELLLSAARIAAESLRSGPRLLDHWSTYPEPRSSVFSPRSSLSSSHSFSRSQSPNSYQVNGYDVALAPDRDLGLGRTLSRTEQRIRLTGGKGLAYKPLNFTPEKKSKGPGKK</sequence>
<accession>A0A397GHV0</accession>
<evidence type="ECO:0000313" key="8">
    <source>
        <dbReference type="Proteomes" id="UP000215305"/>
    </source>
</evidence>
<feature type="region of interest" description="Disordered" evidence="5">
    <location>
        <begin position="1"/>
        <end position="155"/>
    </location>
</feature>
<feature type="compositionally biased region" description="Polar residues" evidence="5">
    <location>
        <begin position="752"/>
        <end position="768"/>
    </location>
</feature>
<proteinExistence type="inferred from homology"/>
<dbReference type="Pfam" id="PF03399">
    <property type="entry name" value="SAC3_GANP"/>
    <property type="match status" value="1"/>
</dbReference>
<name>A0A397GHV0_ASPTH</name>
<comment type="caution">
    <text evidence="7">The sequence shown here is derived from an EMBL/GenBank/DDBJ whole genome shotgun (WGS) entry which is preliminary data.</text>
</comment>
<comment type="similarity">
    <text evidence="4">Belongs to the SAC3 family.</text>
</comment>
<feature type="region of interest" description="Disordered" evidence="5">
    <location>
        <begin position="1133"/>
        <end position="1174"/>
    </location>
</feature>
<feature type="region of interest" description="Disordered" evidence="5">
    <location>
        <begin position="1207"/>
        <end position="1226"/>
    </location>
</feature>
<dbReference type="FunFam" id="1.25.40.990:FF:000008">
    <property type="entry name" value="Nuclear mRNA export protein SAC3"/>
    <property type="match status" value="1"/>
</dbReference>
<feature type="region of interest" description="Disordered" evidence="5">
    <location>
        <begin position="733"/>
        <end position="898"/>
    </location>
</feature>
<feature type="compositionally biased region" description="Polar residues" evidence="5">
    <location>
        <begin position="30"/>
        <end position="42"/>
    </location>
</feature>
<evidence type="ECO:0000256" key="2">
    <source>
        <dbReference type="ARBA" id="ARBA00022553"/>
    </source>
</evidence>
<dbReference type="InterPro" id="IPR045107">
    <property type="entry name" value="SAC3/GANP/THP3"/>
</dbReference>
<dbReference type="Proteomes" id="UP000215305">
    <property type="component" value="Unassembled WGS sequence"/>
</dbReference>
<dbReference type="PANTHER" id="PTHR12436">
    <property type="entry name" value="80 KDA MCM3-ASSOCIATED PROTEIN"/>
    <property type="match status" value="1"/>
</dbReference>
<comment type="subcellular location">
    <subcellularLocation>
        <location evidence="1">Nucleus envelope</location>
    </subcellularLocation>
</comment>
<keyword evidence="2" id="KW-0597">Phosphoprotein</keyword>
<dbReference type="GO" id="GO:0070390">
    <property type="term" value="C:transcription export complex 2"/>
    <property type="evidence" value="ECO:0007669"/>
    <property type="project" value="TreeGrafter"/>
</dbReference>
<dbReference type="PANTHER" id="PTHR12436:SF3">
    <property type="entry name" value="GERMINAL-CENTER ASSOCIATED NUCLEAR PROTEIN"/>
    <property type="match status" value="1"/>
</dbReference>
<dbReference type="GO" id="GO:0005635">
    <property type="term" value="C:nuclear envelope"/>
    <property type="evidence" value="ECO:0007669"/>
    <property type="project" value="UniProtKB-SubCell"/>
</dbReference>
<evidence type="ECO:0000313" key="7">
    <source>
        <dbReference type="EMBL" id="RHZ48603.1"/>
    </source>
</evidence>
<evidence type="ECO:0000256" key="1">
    <source>
        <dbReference type="ARBA" id="ARBA00004259"/>
    </source>
</evidence>
<dbReference type="AlphaFoldDB" id="A0A397GHV0"/>
<feature type="compositionally biased region" description="Low complexity" evidence="5">
    <location>
        <begin position="835"/>
        <end position="847"/>
    </location>
</feature>
<feature type="compositionally biased region" description="Low complexity" evidence="5">
    <location>
        <begin position="81"/>
        <end position="106"/>
    </location>
</feature>
<protein>
    <recommendedName>
        <fullName evidence="6">SAC3/GANP/THP3 conserved domain-containing protein</fullName>
    </recommendedName>
</protein>
<feature type="region of interest" description="Disordered" evidence="5">
    <location>
        <begin position="918"/>
        <end position="1078"/>
    </location>
</feature>
<feature type="compositionally biased region" description="Low complexity" evidence="5">
    <location>
        <begin position="1145"/>
        <end position="1170"/>
    </location>
</feature>
<organism evidence="7 8">
    <name type="scientific">Aspergillus thermomutatus</name>
    <name type="common">Neosartorya pseudofischeri</name>
    <dbReference type="NCBI Taxonomy" id="41047"/>
    <lineage>
        <taxon>Eukaryota</taxon>
        <taxon>Fungi</taxon>
        <taxon>Dikarya</taxon>
        <taxon>Ascomycota</taxon>
        <taxon>Pezizomycotina</taxon>
        <taxon>Eurotiomycetes</taxon>
        <taxon>Eurotiomycetidae</taxon>
        <taxon>Eurotiales</taxon>
        <taxon>Aspergillaceae</taxon>
        <taxon>Aspergillus</taxon>
        <taxon>Aspergillus subgen. Fumigati</taxon>
    </lineage>
</organism>
<dbReference type="GeneID" id="38122896"/>
<feature type="region of interest" description="Disordered" evidence="5">
    <location>
        <begin position="1092"/>
        <end position="1114"/>
    </location>
</feature>
<evidence type="ECO:0000256" key="5">
    <source>
        <dbReference type="SAM" id="MobiDB-lite"/>
    </source>
</evidence>
<feature type="compositionally biased region" description="Low complexity" evidence="5">
    <location>
        <begin position="123"/>
        <end position="137"/>
    </location>
</feature>
<feature type="domain" description="SAC3/GANP/THP3 conserved" evidence="6">
    <location>
        <begin position="216"/>
        <end position="537"/>
    </location>
</feature>
<feature type="region of interest" description="Disordered" evidence="5">
    <location>
        <begin position="671"/>
        <end position="700"/>
    </location>
</feature>
<dbReference type="RefSeq" id="XP_026612046.1">
    <property type="nucleotide sequence ID" value="XM_026754541.1"/>
</dbReference>
<keyword evidence="3" id="KW-0539">Nucleus</keyword>
<feature type="compositionally biased region" description="Low complexity" evidence="5">
    <location>
        <begin position="816"/>
        <end position="828"/>
    </location>
</feature>
<dbReference type="InterPro" id="IPR005062">
    <property type="entry name" value="SAC3/GANP/THP3_conserved"/>
</dbReference>
<dbReference type="Gene3D" id="1.25.40.990">
    <property type="match status" value="1"/>
</dbReference>
<evidence type="ECO:0000259" key="6">
    <source>
        <dbReference type="Pfam" id="PF03399"/>
    </source>
</evidence>
<reference evidence="7" key="1">
    <citation type="submission" date="2018-08" db="EMBL/GenBank/DDBJ databases">
        <title>Draft genome sequence of azole-resistant Aspergillus thermomutatus (Neosartorya pseudofischeri) strain HMR AF 39, isolated from a human nasal aspirate.</title>
        <authorList>
            <person name="Parent-Michaud M."/>
            <person name="Dufresne P.J."/>
            <person name="Fournier E."/>
            <person name="Martineau C."/>
            <person name="Moreira S."/>
            <person name="Perkins V."/>
            <person name="De Repentigny L."/>
            <person name="Dufresne S.F."/>
        </authorList>
    </citation>
    <scope>NUCLEOTIDE SEQUENCE [LARGE SCALE GENOMIC DNA]</scope>
    <source>
        <strain evidence="7">HMR AF 39</strain>
    </source>
</reference>
<dbReference type="STRING" id="41047.A0A397GHV0"/>
<feature type="compositionally biased region" description="Basic and acidic residues" evidence="5">
    <location>
        <begin position="1003"/>
        <end position="1032"/>
    </location>
</feature>
<dbReference type="GO" id="GO:0006406">
    <property type="term" value="P:mRNA export from nucleus"/>
    <property type="evidence" value="ECO:0007669"/>
    <property type="project" value="TreeGrafter"/>
</dbReference>
<feature type="compositionally biased region" description="Basic and acidic residues" evidence="5">
    <location>
        <begin position="1098"/>
        <end position="1112"/>
    </location>
</feature>
<feature type="compositionally biased region" description="Polar residues" evidence="5">
    <location>
        <begin position="776"/>
        <end position="785"/>
    </location>
</feature>
<keyword evidence="8" id="KW-1185">Reference proteome</keyword>
<evidence type="ECO:0000256" key="3">
    <source>
        <dbReference type="ARBA" id="ARBA00023242"/>
    </source>
</evidence>
<dbReference type="EMBL" id="NKHU02000193">
    <property type="protein sequence ID" value="RHZ48603.1"/>
    <property type="molecule type" value="Genomic_DNA"/>
</dbReference>
<dbReference type="VEuPathDB" id="FungiDB:CDV56_100922"/>
<feature type="compositionally biased region" description="Polar residues" evidence="5">
    <location>
        <begin position="792"/>
        <end position="811"/>
    </location>
</feature>
<evidence type="ECO:0000256" key="4">
    <source>
        <dbReference type="ARBA" id="ARBA00038443"/>
    </source>
</evidence>